<dbReference type="InParanoid" id="F6PHW1"/>
<evidence type="ECO:0000313" key="3">
    <source>
        <dbReference type="Proteomes" id="UP000008144"/>
    </source>
</evidence>
<reference evidence="2" key="3">
    <citation type="submission" date="2025-09" db="UniProtKB">
        <authorList>
            <consortium name="Ensembl"/>
        </authorList>
    </citation>
    <scope>IDENTIFICATION</scope>
</reference>
<sequence length="298" mass="33621">MEAILRSSSLLVPDEFFIFEALQRWFMSSKKTTPNCHLEEDLRKTLQYIRFSQMHSTQLLAVEESPIGLNYRSIIRTYLGDAYRYQILAKESPEFQEPQYLPRDYTDKQCCVQMFYHPNRNKRTAPSAFYGNGKWEIQPRRYYDTLNVVIILKKPLEMDVKVYISILIYKRCGSIQMRLRRKACVLRALEAAPRVTALAGGVTTQTSTPTNTPRSNSTTSSASNTVGKDSSNIPYAASHAHRSPHGPASKLHGPHDGQEYYAIDNIISDSDFQTATSQSGPAGIKLGVIIRTCGVNLA</sequence>
<dbReference type="HOGENOM" id="CLU_933693_0_0_1"/>
<protein>
    <recommendedName>
        <fullName evidence="4">BACK domain-containing protein</fullName>
    </recommendedName>
</protein>
<evidence type="ECO:0000313" key="2">
    <source>
        <dbReference type="Ensembl" id="ENSCINP00000020296.3"/>
    </source>
</evidence>
<feature type="region of interest" description="Disordered" evidence="1">
    <location>
        <begin position="200"/>
        <end position="255"/>
    </location>
</feature>
<accession>F6PHW1</accession>
<evidence type="ECO:0000256" key="1">
    <source>
        <dbReference type="SAM" id="MobiDB-lite"/>
    </source>
</evidence>
<dbReference type="Gene3D" id="1.25.40.420">
    <property type="match status" value="1"/>
</dbReference>
<dbReference type="Proteomes" id="UP000008144">
    <property type="component" value="Unassembled WGS sequence"/>
</dbReference>
<dbReference type="Ensembl" id="ENSCINT00000020296.3">
    <property type="protein sequence ID" value="ENSCINP00000020296.3"/>
    <property type="gene ID" value="ENSCING00000010169.3"/>
</dbReference>
<proteinExistence type="predicted"/>
<reference evidence="2" key="2">
    <citation type="submission" date="2025-08" db="UniProtKB">
        <authorList>
            <consortium name="Ensembl"/>
        </authorList>
    </citation>
    <scope>IDENTIFICATION</scope>
</reference>
<reference evidence="3" key="1">
    <citation type="journal article" date="2002" name="Science">
        <title>The draft genome of Ciona intestinalis: insights into chordate and vertebrate origins.</title>
        <authorList>
            <person name="Dehal P."/>
            <person name="Satou Y."/>
            <person name="Campbell R.K."/>
            <person name="Chapman J."/>
            <person name="Degnan B."/>
            <person name="De Tomaso A."/>
            <person name="Davidson B."/>
            <person name="Di Gregorio A."/>
            <person name="Gelpke M."/>
            <person name="Goodstein D.M."/>
            <person name="Harafuji N."/>
            <person name="Hastings K.E."/>
            <person name="Ho I."/>
            <person name="Hotta K."/>
            <person name="Huang W."/>
            <person name="Kawashima T."/>
            <person name="Lemaire P."/>
            <person name="Martinez D."/>
            <person name="Meinertzhagen I.A."/>
            <person name="Necula S."/>
            <person name="Nonaka M."/>
            <person name="Putnam N."/>
            <person name="Rash S."/>
            <person name="Saiga H."/>
            <person name="Satake M."/>
            <person name="Terry A."/>
            <person name="Yamada L."/>
            <person name="Wang H.G."/>
            <person name="Awazu S."/>
            <person name="Azumi K."/>
            <person name="Boore J."/>
            <person name="Branno M."/>
            <person name="Chin-Bow S."/>
            <person name="DeSantis R."/>
            <person name="Doyle S."/>
            <person name="Francino P."/>
            <person name="Keys D.N."/>
            <person name="Haga S."/>
            <person name="Hayashi H."/>
            <person name="Hino K."/>
            <person name="Imai K.S."/>
            <person name="Inaba K."/>
            <person name="Kano S."/>
            <person name="Kobayashi K."/>
            <person name="Kobayashi M."/>
            <person name="Lee B.I."/>
            <person name="Makabe K.W."/>
            <person name="Manohar C."/>
            <person name="Matassi G."/>
            <person name="Medina M."/>
            <person name="Mochizuki Y."/>
            <person name="Mount S."/>
            <person name="Morishita T."/>
            <person name="Miura S."/>
            <person name="Nakayama A."/>
            <person name="Nishizaka S."/>
            <person name="Nomoto H."/>
            <person name="Ohta F."/>
            <person name="Oishi K."/>
            <person name="Rigoutsos I."/>
            <person name="Sano M."/>
            <person name="Sasaki A."/>
            <person name="Sasakura Y."/>
            <person name="Shoguchi E."/>
            <person name="Shin-i T."/>
            <person name="Spagnuolo A."/>
            <person name="Stainier D."/>
            <person name="Suzuki M.M."/>
            <person name="Tassy O."/>
            <person name="Takatori N."/>
            <person name="Tokuoka M."/>
            <person name="Yagi K."/>
            <person name="Yoshizaki F."/>
            <person name="Wada S."/>
            <person name="Zhang C."/>
            <person name="Hyatt P.D."/>
            <person name="Larimer F."/>
            <person name="Detter C."/>
            <person name="Doggett N."/>
            <person name="Glavina T."/>
            <person name="Hawkins T."/>
            <person name="Richardson P."/>
            <person name="Lucas S."/>
            <person name="Kohara Y."/>
            <person name="Levine M."/>
            <person name="Satoh N."/>
            <person name="Rokhsar D.S."/>
        </authorList>
    </citation>
    <scope>NUCLEOTIDE SEQUENCE [LARGE SCALE GENOMIC DNA]</scope>
</reference>
<feature type="compositionally biased region" description="Low complexity" evidence="1">
    <location>
        <begin position="203"/>
        <end position="225"/>
    </location>
</feature>
<name>F6PHW1_CIOIN</name>
<evidence type="ECO:0008006" key="4">
    <source>
        <dbReference type="Google" id="ProtNLM"/>
    </source>
</evidence>
<dbReference type="AlphaFoldDB" id="F6PHW1"/>
<keyword evidence="3" id="KW-1185">Reference proteome</keyword>
<organism evidence="2 3">
    <name type="scientific">Ciona intestinalis</name>
    <name type="common">Transparent sea squirt</name>
    <name type="synonym">Ascidia intestinalis</name>
    <dbReference type="NCBI Taxonomy" id="7719"/>
    <lineage>
        <taxon>Eukaryota</taxon>
        <taxon>Metazoa</taxon>
        <taxon>Chordata</taxon>
        <taxon>Tunicata</taxon>
        <taxon>Ascidiacea</taxon>
        <taxon>Phlebobranchia</taxon>
        <taxon>Cionidae</taxon>
        <taxon>Ciona</taxon>
    </lineage>
</organism>